<accession>A0ACB9M0G3</accession>
<comment type="caution">
    <text evidence="1">The sequence shown here is derived from an EMBL/GenBank/DDBJ whole genome shotgun (WGS) entry which is preliminary data.</text>
</comment>
<protein>
    <submittedName>
        <fullName evidence="1">Uncharacterized protein</fullName>
    </submittedName>
</protein>
<organism evidence="1 2">
    <name type="scientific">Bauhinia variegata</name>
    <name type="common">Purple orchid tree</name>
    <name type="synonym">Phanera variegata</name>
    <dbReference type="NCBI Taxonomy" id="167791"/>
    <lineage>
        <taxon>Eukaryota</taxon>
        <taxon>Viridiplantae</taxon>
        <taxon>Streptophyta</taxon>
        <taxon>Embryophyta</taxon>
        <taxon>Tracheophyta</taxon>
        <taxon>Spermatophyta</taxon>
        <taxon>Magnoliopsida</taxon>
        <taxon>eudicotyledons</taxon>
        <taxon>Gunneridae</taxon>
        <taxon>Pentapetalae</taxon>
        <taxon>rosids</taxon>
        <taxon>fabids</taxon>
        <taxon>Fabales</taxon>
        <taxon>Fabaceae</taxon>
        <taxon>Cercidoideae</taxon>
        <taxon>Cercideae</taxon>
        <taxon>Bauhiniinae</taxon>
        <taxon>Bauhinia</taxon>
    </lineage>
</organism>
<reference evidence="1 2" key="1">
    <citation type="journal article" date="2022" name="DNA Res.">
        <title>Chromosomal-level genome assembly of the orchid tree Bauhinia variegata (Leguminosae; Cercidoideae) supports the allotetraploid origin hypothesis of Bauhinia.</title>
        <authorList>
            <person name="Zhong Y."/>
            <person name="Chen Y."/>
            <person name="Zheng D."/>
            <person name="Pang J."/>
            <person name="Liu Y."/>
            <person name="Luo S."/>
            <person name="Meng S."/>
            <person name="Qian L."/>
            <person name="Wei D."/>
            <person name="Dai S."/>
            <person name="Zhou R."/>
        </authorList>
    </citation>
    <scope>NUCLEOTIDE SEQUENCE [LARGE SCALE GENOMIC DNA]</scope>
    <source>
        <strain evidence="1">BV-YZ2020</strain>
    </source>
</reference>
<evidence type="ECO:0000313" key="1">
    <source>
        <dbReference type="EMBL" id="KAI4317557.1"/>
    </source>
</evidence>
<evidence type="ECO:0000313" key="2">
    <source>
        <dbReference type="Proteomes" id="UP000828941"/>
    </source>
</evidence>
<gene>
    <name evidence="1" type="ORF">L6164_025421</name>
</gene>
<dbReference type="EMBL" id="CM039435">
    <property type="protein sequence ID" value="KAI4317557.1"/>
    <property type="molecule type" value="Genomic_DNA"/>
</dbReference>
<sequence length="211" mass="23479">MNKVTSVPSSSSSVVNAVRPERDLAANWEVDLAKELDHYLLKICPVTITDGDEVNFSEAALVIQNSVQVYSRKVEYLYTFVLRTIEFLSQSSNCEASSANFSAYSDSFYTQTSNFGSMATREDTTSPNSSNKKDPVLVFNMSYTIDVEGNSTLDSTTEKDVNLNHFVKPPANLVVLEGDIYGDASELGSYQLSTTYMYKILCCWTNLMLLQ</sequence>
<keyword evidence="2" id="KW-1185">Reference proteome</keyword>
<proteinExistence type="predicted"/>
<dbReference type="Proteomes" id="UP000828941">
    <property type="component" value="Chromosome 10"/>
</dbReference>
<name>A0ACB9M0G3_BAUVA</name>